<proteinExistence type="inferred from homology"/>
<protein>
    <recommendedName>
        <fullName evidence="2">arginine--tRNA ligase</fullName>
        <ecNumber evidence="2">6.1.1.19</ecNumber>
    </recommendedName>
</protein>
<keyword evidence="12" id="KW-1185">Reference proteome</keyword>
<dbReference type="InterPro" id="IPR009080">
    <property type="entry name" value="tRNAsynth_Ia_anticodon-bd"/>
</dbReference>
<dbReference type="SMART" id="SM00836">
    <property type="entry name" value="DALR_1"/>
    <property type="match status" value="1"/>
</dbReference>
<feature type="domain" description="DALR anticodon binding" evidence="10">
    <location>
        <begin position="59"/>
        <end position="174"/>
    </location>
</feature>
<evidence type="ECO:0000256" key="5">
    <source>
        <dbReference type="ARBA" id="ARBA00022840"/>
    </source>
</evidence>
<keyword evidence="4 9" id="KW-0547">Nucleotide-binding</keyword>
<evidence type="ECO:0000256" key="4">
    <source>
        <dbReference type="ARBA" id="ARBA00022741"/>
    </source>
</evidence>
<comment type="caution">
    <text evidence="11">The sequence shown here is derived from an EMBL/GenBank/DDBJ whole genome shotgun (WGS) entry which is preliminary data.</text>
</comment>
<dbReference type="PANTHER" id="PTHR11956">
    <property type="entry name" value="ARGINYL-TRNA SYNTHETASE"/>
    <property type="match status" value="1"/>
</dbReference>
<dbReference type="Gene3D" id="3.40.50.620">
    <property type="entry name" value="HUPs"/>
    <property type="match status" value="1"/>
</dbReference>
<dbReference type="PANTHER" id="PTHR11956:SF5">
    <property type="entry name" value="ARGININE--TRNA LIGASE, CYTOPLASMIC"/>
    <property type="match status" value="1"/>
</dbReference>
<organism evidence="11 12">
    <name type="scientific">Genlisea aurea</name>
    <dbReference type="NCBI Taxonomy" id="192259"/>
    <lineage>
        <taxon>Eukaryota</taxon>
        <taxon>Viridiplantae</taxon>
        <taxon>Streptophyta</taxon>
        <taxon>Embryophyta</taxon>
        <taxon>Tracheophyta</taxon>
        <taxon>Spermatophyta</taxon>
        <taxon>Magnoliopsida</taxon>
        <taxon>eudicotyledons</taxon>
        <taxon>Gunneridae</taxon>
        <taxon>Pentapetalae</taxon>
        <taxon>asterids</taxon>
        <taxon>lamiids</taxon>
        <taxon>Lamiales</taxon>
        <taxon>Lentibulariaceae</taxon>
        <taxon>Genlisea</taxon>
    </lineage>
</organism>
<evidence type="ECO:0000256" key="2">
    <source>
        <dbReference type="ARBA" id="ARBA00012837"/>
    </source>
</evidence>
<comment type="similarity">
    <text evidence="1 9">Belongs to the class-I aminoacyl-tRNA synthetase family.</text>
</comment>
<gene>
    <name evidence="11" type="ORF">M569_12843</name>
</gene>
<dbReference type="Pfam" id="PF05746">
    <property type="entry name" value="DALR_1"/>
    <property type="match status" value="1"/>
</dbReference>
<reference evidence="11 12" key="1">
    <citation type="journal article" date="2013" name="BMC Genomics">
        <title>The miniature genome of a carnivorous plant Genlisea aurea contains a low number of genes and short non-coding sequences.</title>
        <authorList>
            <person name="Leushkin E.V."/>
            <person name="Sutormin R.A."/>
            <person name="Nabieva E.R."/>
            <person name="Penin A.A."/>
            <person name="Kondrashov A.S."/>
            <person name="Logacheva M.D."/>
        </authorList>
    </citation>
    <scope>NUCLEOTIDE SEQUENCE [LARGE SCALE GENOMIC DNA]</scope>
</reference>
<dbReference type="GO" id="GO:0005524">
    <property type="term" value="F:ATP binding"/>
    <property type="evidence" value="ECO:0007669"/>
    <property type="project" value="UniProtKB-KW"/>
</dbReference>
<evidence type="ECO:0000259" key="10">
    <source>
        <dbReference type="SMART" id="SM00836"/>
    </source>
</evidence>
<dbReference type="GO" id="GO:0006420">
    <property type="term" value="P:arginyl-tRNA aminoacylation"/>
    <property type="evidence" value="ECO:0007669"/>
    <property type="project" value="InterPro"/>
</dbReference>
<keyword evidence="7 9" id="KW-0030">Aminoacyl-tRNA synthetase</keyword>
<comment type="catalytic activity">
    <reaction evidence="8">
        <text>tRNA(Arg) + L-arginine + ATP = L-arginyl-tRNA(Arg) + AMP + diphosphate</text>
        <dbReference type="Rhea" id="RHEA:20301"/>
        <dbReference type="Rhea" id="RHEA-COMP:9658"/>
        <dbReference type="Rhea" id="RHEA-COMP:9673"/>
        <dbReference type="ChEBI" id="CHEBI:30616"/>
        <dbReference type="ChEBI" id="CHEBI:32682"/>
        <dbReference type="ChEBI" id="CHEBI:33019"/>
        <dbReference type="ChEBI" id="CHEBI:78442"/>
        <dbReference type="ChEBI" id="CHEBI:78513"/>
        <dbReference type="ChEBI" id="CHEBI:456215"/>
        <dbReference type="EC" id="6.1.1.19"/>
    </reaction>
</comment>
<dbReference type="FunFam" id="1.10.730.10:FF:000017">
    <property type="entry name" value="Arginine--tRNA ligase, chloroplastic/mitochondrial"/>
    <property type="match status" value="1"/>
</dbReference>
<dbReference type="GO" id="GO:0004814">
    <property type="term" value="F:arginine-tRNA ligase activity"/>
    <property type="evidence" value="ECO:0007669"/>
    <property type="project" value="UniProtKB-EC"/>
</dbReference>
<keyword evidence="6 9" id="KW-0648">Protein biosynthesis</keyword>
<evidence type="ECO:0000256" key="6">
    <source>
        <dbReference type="ARBA" id="ARBA00022917"/>
    </source>
</evidence>
<dbReference type="SUPFAM" id="SSF47323">
    <property type="entry name" value="Anticodon-binding domain of a subclass of class I aminoacyl-tRNA synthetases"/>
    <property type="match status" value="1"/>
</dbReference>
<dbReference type="InterPro" id="IPR035684">
    <property type="entry name" value="ArgRS_core"/>
</dbReference>
<dbReference type="AlphaFoldDB" id="S8C587"/>
<dbReference type="EMBL" id="AUSU01006491">
    <property type="protein sequence ID" value="EPS61950.1"/>
    <property type="molecule type" value="Genomic_DNA"/>
</dbReference>
<dbReference type="InterPro" id="IPR001278">
    <property type="entry name" value="Arg-tRNA-ligase"/>
</dbReference>
<dbReference type="Gene3D" id="1.10.730.10">
    <property type="entry name" value="Isoleucyl-tRNA Synthetase, Domain 1"/>
    <property type="match status" value="1"/>
</dbReference>
<dbReference type="Proteomes" id="UP000015453">
    <property type="component" value="Unassembled WGS sequence"/>
</dbReference>
<dbReference type="CDD" id="cd07956">
    <property type="entry name" value="Anticodon_Ia_Arg"/>
    <property type="match status" value="1"/>
</dbReference>
<evidence type="ECO:0000313" key="11">
    <source>
        <dbReference type="EMBL" id="EPS61950.1"/>
    </source>
</evidence>
<dbReference type="SUPFAM" id="SSF52374">
    <property type="entry name" value="Nucleotidylyl transferase"/>
    <property type="match status" value="1"/>
</dbReference>
<dbReference type="EC" id="6.1.1.19" evidence="2"/>
<evidence type="ECO:0000256" key="1">
    <source>
        <dbReference type="ARBA" id="ARBA00005594"/>
    </source>
</evidence>
<keyword evidence="5 9" id="KW-0067">ATP-binding</keyword>
<evidence type="ECO:0000256" key="7">
    <source>
        <dbReference type="ARBA" id="ARBA00023146"/>
    </source>
</evidence>
<evidence type="ECO:0000313" key="12">
    <source>
        <dbReference type="Proteomes" id="UP000015453"/>
    </source>
</evidence>
<feature type="non-terminal residue" evidence="11">
    <location>
        <position position="1"/>
    </location>
</feature>
<dbReference type="Pfam" id="PF00750">
    <property type="entry name" value="tRNA-synt_1d"/>
    <property type="match status" value="1"/>
</dbReference>
<dbReference type="InterPro" id="IPR008909">
    <property type="entry name" value="DALR_anticod-bd"/>
</dbReference>
<evidence type="ECO:0000256" key="9">
    <source>
        <dbReference type="RuleBase" id="RU363038"/>
    </source>
</evidence>
<keyword evidence="3 9" id="KW-0436">Ligase</keyword>
<evidence type="ECO:0000256" key="8">
    <source>
        <dbReference type="ARBA" id="ARBA00049339"/>
    </source>
</evidence>
<accession>S8C587</accession>
<sequence>LIYDAGKAAEWSEEELNETAEAVGYGAVKYADLKNNRTTNYTFSFEQMLNDKGDTAVYLLYAHARICSIIRRSEKDIEELKKIGTLVLAHPDERALGIHLLQFAEIVEVAIANLLPNVLCEYLYKLSECFTKFYTNCQVVGSPEETSRLLLCEATAVVMRKCFHLLGITPVYKI</sequence>
<name>S8C587_9LAMI</name>
<evidence type="ECO:0000256" key="3">
    <source>
        <dbReference type="ARBA" id="ARBA00022598"/>
    </source>
</evidence>
<dbReference type="InterPro" id="IPR014729">
    <property type="entry name" value="Rossmann-like_a/b/a_fold"/>
</dbReference>
<dbReference type="OrthoDB" id="68056at2759"/>